<dbReference type="FunFam" id="1.10.10.60:FF:000229">
    <property type="entry name" value="Homeobox-leucine zipper protein HDG1"/>
    <property type="match status" value="1"/>
</dbReference>
<dbReference type="GO" id="GO:0005634">
    <property type="term" value="C:nucleus"/>
    <property type="evidence" value="ECO:0007669"/>
    <property type="project" value="UniProtKB-SubCell"/>
</dbReference>
<evidence type="ECO:0000256" key="10">
    <source>
        <dbReference type="RuleBase" id="RU000682"/>
    </source>
</evidence>
<organism evidence="15 16">
    <name type="scientific">Abeliophyllum distichum</name>
    <dbReference type="NCBI Taxonomy" id="126358"/>
    <lineage>
        <taxon>Eukaryota</taxon>
        <taxon>Viridiplantae</taxon>
        <taxon>Streptophyta</taxon>
        <taxon>Embryophyta</taxon>
        <taxon>Tracheophyta</taxon>
        <taxon>Spermatophyta</taxon>
        <taxon>Magnoliopsida</taxon>
        <taxon>eudicotyledons</taxon>
        <taxon>Gunneridae</taxon>
        <taxon>Pentapetalae</taxon>
        <taxon>asterids</taxon>
        <taxon>lamiids</taxon>
        <taxon>Lamiales</taxon>
        <taxon>Oleaceae</taxon>
        <taxon>Forsythieae</taxon>
        <taxon>Abeliophyllum</taxon>
    </lineage>
</organism>
<keyword evidence="3" id="KW-0805">Transcription regulation</keyword>
<comment type="caution">
    <text evidence="15">The sequence shown here is derived from an EMBL/GenBank/DDBJ whole genome shotgun (WGS) entry which is preliminary data.</text>
</comment>
<dbReference type="InterPro" id="IPR023393">
    <property type="entry name" value="START-like_dom_sf"/>
</dbReference>
<evidence type="ECO:0000256" key="9">
    <source>
        <dbReference type="PROSITE-ProRule" id="PRU00108"/>
    </source>
</evidence>
<dbReference type="InterPro" id="IPR057993">
    <property type="entry name" value="HD-Zip_IV_C"/>
</dbReference>
<evidence type="ECO:0000259" key="13">
    <source>
        <dbReference type="PROSITE" id="PS50071"/>
    </source>
</evidence>
<dbReference type="Gene3D" id="3.30.530.20">
    <property type="match status" value="1"/>
</dbReference>
<sequence>MASKISVSEMQQRMRDEEIDSKSGSENHEASSGDDQELNQQAKRKRYHRHTQYQIRKMEAFFKECPHPDDKQRKELSHVLGLEPLQVKFWFQNKRTQMKAQHERQENSQLRVENEKLRTENMRYREALTNASCPTCCGPTTIAEMSFDEHQLRMENAQLKEEVDRITTIASKFVGKSFANYSSLISPPFGFHSLDMAVGTNGGMPIIRRDVYGAEDSIRSMNATLVEGDKPLICELAISAMDELMKMAHMGEPLWVPSTADRSTTFLNEEEYFRVFPNGIGSKPNGFKSEASRESVFIMNHINLVEVLMDVNQWCNVFTGIVSWGKTLEVISSTGVVGNYNGTLQVMTAEFQVPSALVPTRESHFIRYCKHHVDGTWAVVDVSLDKVQSNPQLRCRRRPSGCVIQKLSNGYSKIIWVEHVEVDDKGVHNIYKPLINSGGAFGAKRWVTVLNRQCERLTSVMATNLPTNEVNNMVLTNPEGRTSILKLAARMITNYCCGVNASNAHTWTALSGNGADDIRIMTRKSDDDPGKPCGIVLCAATSFWLPVPPKTVFDFLSGEKSRSEWDILSNGGITHEMAHIATGKDKGNCISLLQSSNSSQSNMIILQESCNDPTGSYVVYAPVDIVGMNVVLGGGDPEYVPLLPSGFAILPDGPTGHRGGGGMSEASSGGSLLTVAFQVLVETVPTAKLRLGSVANVSKLITSTVDKIKAALVS</sequence>
<dbReference type="InterPro" id="IPR001356">
    <property type="entry name" value="HD"/>
</dbReference>
<dbReference type="SMART" id="SM00389">
    <property type="entry name" value="HOX"/>
    <property type="match status" value="1"/>
</dbReference>
<keyword evidence="5 9" id="KW-0238">DNA-binding</keyword>
<dbReference type="PROSITE" id="PS00027">
    <property type="entry name" value="HOMEOBOX_1"/>
    <property type="match status" value="1"/>
</dbReference>
<dbReference type="GO" id="GO:0003677">
    <property type="term" value="F:DNA binding"/>
    <property type="evidence" value="ECO:0007669"/>
    <property type="project" value="UniProtKB-UniRule"/>
</dbReference>
<dbReference type="FunFam" id="3.30.530.20:FF:000026">
    <property type="entry name" value="Homeobox-leucine zipper protein GLABRA 2"/>
    <property type="match status" value="1"/>
</dbReference>
<keyword evidence="8 9" id="KW-0539">Nucleus</keyword>
<protein>
    <submittedName>
        <fullName evidence="15">Homeobox-leucine zipper protein HDG2</fullName>
    </submittedName>
</protein>
<dbReference type="AlphaFoldDB" id="A0ABD1PQR1"/>
<evidence type="ECO:0000256" key="2">
    <source>
        <dbReference type="ARBA" id="ARBA00006789"/>
    </source>
</evidence>
<evidence type="ECO:0000256" key="6">
    <source>
        <dbReference type="ARBA" id="ARBA00023155"/>
    </source>
</evidence>
<feature type="DNA-binding region" description="Homeobox" evidence="9">
    <location>
        <begin position="43"/>
        <end position="102"/>
    </location>
</feature>
<evidence type="ECO:0000256" key="1">
    <source>
        <dbReference type="ARBA" id="ARBA00004123"/>
    </source>
</evidence>
<accession>A0ABD1PQR1</accession>
<dbReference type="InterPro" id="IPR002913">
    <property type="entry name" value="START_lipid-bd_dom"/>
</dbReference>
<dbReference type="Pfam" id="PF25797">
    <property type="entry name" value="PDF2_C"/>
    <property type="match status" value="1"/>
</dbReference>
<dbReference type="CDD" id="cd08875">
    <property type="entry name" value="START_ArGLABRA2_like"/>
    <property type="match status" value="1"/>
</dbReference>
<name>A0ABD1PQR1_9LAMI</name>
<feature type="compositionally biased region" description="Basic and acidic residues" evidence="12">
    <location>
        <begin position="12"/>
        <end position="31"/>
    </location>
</feature>
<dbReference type="InterPro" id="IPR042160">
    <property type="entry name" value="HD-Zip_IV"/>
</dbReference>
<evidence type="ECO:0000256" key="8">
    <source>
        <dbReference type="ARBA" id="ARBA00023242"/>
    </source>
</evidence>
<dbReference type="CDD" id="cd00086">
    <property type="entry name" value="homeodomain"/>
    <property type="match status" value="1"/>
</dbReference>
<evidence type="ECO:0000256" key="4">
    <source>
        <dbReference type="ARBA" id="ARBA00023054"/>
    </source>
</evidence>
<evidence type="ECO:0000256" key="3">
    <source>
        <dbReference type="ARBA" id="ARBA00023015"/>
    </source>
</evidence>
<dbReference type="PANTHER" id="PTHR45654">
    <property type="entry name" value="HOMEOBOX-LEUCINE ZIPPER PROTEIN MERISTEM L1"/>
    <property type="match status" value="1"/>
</dbReference>
<feature type="domain" description="Homeobox" evidence="13">
    <location>
        <begin position="41"/>
        <end position="101"/>
    </location>
</feature>
<feature type="region of interest" description="Disordered" evidence="12">
    <location>
        <begin position="1"/>
        <end position="50"/>
    </location>
</feature>
<dbReference type="SUPFAM" id="SSF55961">
    <property type="entry name" value="Bet v1-like"/>
    <property type="match status" value="2"/>
</dbReference>
<comment type="similarity">
    <text evidence="2">Belongs to the HD-ZIP homeobox family. Class IV subfamily.</text>
</comment>
<feature type="coiled-coil region" evidence="11">
    <location>
        <begin position="100"/>
        <end position="127"/>
    </location>
</feature>
<reference evidence="16" key="1">
    <citation type="submission" date="2024-07" db="EMBL/GenBank/DDBJ databases">
        <title>Two chromosome-level genome assemblies of Korean endemic species Abeliophyllum distichum and Forsythia ovata (Oleaceae).</title>
        <authorList>
            <person name="Jang H."/>
        </authorList>
    </citation>
    <scope>NUCLEOTIDE SEQUENCE [LARGE SCALE GENOMIC DNA]</scope>
</reference>
<evidence type="ECO:0000259" key="14">
    <source>
        <dbReference type="PROSITE" id="PS50848"/>
    </source>
</evidence>
<dbReference type="Pfam" id="PF00046">
    <property type="entry name" value="Homeodomain"/>
    <property type="match status" value="1"/>
</dbReference>
<evidence type="ECO:0000256" key="7">
    <source>
        <dbReference type="ARBA" id="ARBA00023163"/>
    </source>
</evidence>
<comment type="subcellular location">
    <subcellularLocation>
        <location evidence="1 9 10">Nucleus</location>
    </subcellularLocation>
</comment>
<dbReference type="Pfam" id="PF01852">
    <property type="entry name" value="START"/>
    <property type="match status" value="1"/>
</dbReference>
<dbReference type="SMART" id="SM00234">
    <property type="entry name" value="START"/>
    <property type="match status" value="1"/>
</dbReference>
<dbReference type="PROSITE" id="PS50848">
    <property type="entry name" value="START"/>
    <property type="match status" value="1"/>
</dbReference>
<evidence type="ECO:0000256" key="12">
    <source>
        <dbReference type="SAM" id="MobiDB-lite"/>
    </source>
</evidence>
<proteinExistence type="inferred from homology"/>
<evidence type="ECO:0000256" key="11">
    <source>
        <dbReference type="SAM" id="Coils"/>
    </source>
</evidence>
<dbReference type="Gene3D" id="1.10.10.60">
    <property type="entry name" value="Homeodomain-like"/>
    <property type="match status" value="1"/>
</dbReference>
<dbReference type="PROSITE" id="PS50071">
    <property type="entry name" value="HOMEOBOX_2"/>
    <property type="match status" value="1"/>
</dbReference>
<dbReference type="InterPro" id="IPR009057">
    <property type="entry name" value="Homeodomain-like_sf"/>
</dbReference>
<dbReference type="InterPro" id="IPR017970">
    <property type="entry name" value="Homeobox_CS"/>
</dbReference>
<dbReference type="EMBL" id="JBFOLK010000013">
    <property type="protein sequence ID" value="KAL2464891.1"/>
    <property type="molecule type" value="Genomic_DNA"/>
</dbReference>
<keyword evidence="4 11" id="KW-0175">Coiled coil</keyword>
<feature type="domain" description="START" evidence="14">
    <location>
        <begin position="226"/>
        <end position="459"/>
    </location>
</feature>
<dbReference type="GO" id="GO:0030154">
    <property type="term" value="P:cell differentiation"/>
    <property type="evidence" value="ECO:0007669"/>
    <property type="project" value="UniProtKB-ARBA"/>
</dbReference>
<keyword evidence="16" id="KW-1185">Reference proteome</keyword>
<dbReference type="Proteomes" id="UP001604336">
    <property type="component" value="Unassembled WGS sequence"/>
</dbReference>
<evidence type="ECO:0000256" key="5">
    <source>
        <dbReference type="ARBA" id="ARBA00023125"/>
    </source>
</evidence>
<dbReference type="SUPFAM" id="SSF46689">
    <property type="entry name" value="Homeodomain-like"/>
    <property type="match status" value="1"/>
</dbReference>
<gene>
    <name evidence="15" type="ORF">Adt_40742</name>
</gene>
<keyword evidence="6 9" id="KW-0371">Homeobox</keyword>
<evidence type="ECO:0000313" key="16">
    <source>
        <dbReference type="Proteomes" id="UP001604336"/>
    </source>
</evidence>
<dbReference type="PANTHER" id="PTHR45654:SF93">
    <property type="entry name" value="HOMEOBOX-LEUCINE ZIPPER PROTEIN HDG2-RELATED"/>
    <property type="match status" value="1"/>
</dbReference>
<evidence type="ECO:0000313" key="15">
    <source>
        <dbReference type="EMBL" id="KAL2464891.1"/>
    </source>
</evidence>
<keyword evidence="7" id="KW-0804">Transcription</keyword>
<feature type="compositionally biased region" description="Polar residues" evidence="12">
    <location>
        <begin position="1"/>
        <end position="11"/>
    </location>
</feature>